<evidence type="ECO:0000256" key="1">
    <source>
        <dbReference type="ARBA" id="ARBA00022723"/>
    </source>
</evidence>
<dbReference type="InterPro" id="IPR002509">
    <property type="entry name" value="NODB_dom"/>
</dbReference>
<dbReference type="SUPFAM" id="SSF88713">
    <property type="entry name" value="Glycoside hydrolase/deacetylase"/>
    <property type="match status" value="1"/>
</dbReference>
<dbReference type="InterPro" id="IPR011330">
    <property type="entry name" value="Glyco_hydro/deAcase_b/a-brl"/>
</dbReference>
<feature type="domain" description="NodB homology" evidence="3">
    <location>
        <begin position="1"/>
        <end position="194"/>
    </location>
</feature>
<sequence length="198" mass="22019">MTLALTFDDGPSPLYTPRVLAVLRRHGVRATFFVLGVNVEKYPDVVRQIVADGHTLGNHTWSHPKLEKLSTTAVRRQITRTNEAVARVHGGRSPSLFRAPYGHFTPAALTICADLAMRPFCWSIDPRDWSNPGAAHISATVLDQARTGAVVLHHDGVLSRHTYPEYEGRANRTQTIEALKAYLPRLLDRGFRFTTLAA</sequence>
<dbReference type="InterPro" id="IPR050248">
    <property type="entry name" value="Polysacc_deacetylase_ArnD"/>
</dbReference>
<evidence type="ECO:0000313" key="5">
    <source>
        <dbReference type="Proteomes" id="UP000829992"/>
    </source>
</evidence>
<proteinExistence type="predicted"/>
<dbReference type="Proteomes" id="UP000829992">
    <property type="component" value="Chromosome"/>
</dbReference>
<name>A0ABY4Q7G7_9ACTN</name>
<accession>A0ABY4Q7G7</accession>
<dbReference type="PROSITE" id="PS51677">
    <property type="entry name" value="NODB"/>
    <property type="match status" value="1"/>
</dbReference>
<dbReference type="EMBL" id="CP097289">
    <property type="protein sequence ID" value="UQT61092.1"/>
    <property type="molecule type" value="Genomic_DNA"/>
</dbReference>
<gene>
    <name evidence="4" type="ORF">M4V62_41820</name>
</gene>
<dbReference type="PANTHER" id="PTHR10587:SF133">
    <property type="entry name" value="CHITIN DEACETYLASE 1-RELATED"/>
    <property type="match status" value="1"/>
</dbReference>
<reference evidence="4 5" key="1">
    <citation type="submission" date="2022-05" db="EMBL/GenBank/DDBJ databases">
        <authorList>
            <person name="Zhou X."/>
            <person name="Li K."/>
            <person name="Man Y."/>
        </authorList>
    </citation>
    <scope>NUCLEOTIDE SEQUENCE [LARGE SCALE GENOMIC DNA]</scope>
    <source>
        <strain evidence="4 5">MS405</strain>
    </source>
</reference>
<keyword evidence="5" id="KW-1185">Reference proteome</keyword>
<keyword evidence="2" id="KW-0378">Hydrolase</keyword>
<dbReference type="RefSeq" id="WP_249592424.1">
    <property type="nucleotide sequence ID" value="NZ_BAAAQL010000041.1"/>
</dbReference>
<dbReference type="PANTHER" id="PTHR10587">
    <property type="entry name" value="GLYCOSYL TRANSFERASE-RELATED"/>
    <property type="match status" value="1"/>
</dbReference>
<evidence type="ECO:0000256" key="2">
    <source>
        <dbReference type="ARBA" id="ARBA00022801"/>
    </source>
</evidence>
<evidence type="ECO:0000259" key="3">
    <source>
        <dbReference type="PROSITE" id="PS51677"/>
    </source>
</evidence>
<dbReference type="CDD" id="cd10917">
    <property type="entry name" value="CE4_NodB_like_6s_7s"/>
    <property type="match status" value="1"/>
</dbReference>
<keyword evidence="1" id="KW-0479">Metal-binding</keyword>
<protein>
    <submittedName>
        <fullName evidence="4">Polysaccharide deacetylase family protein</fullName>
    </submittedName>
</protein>
<evidence type="ECO:0000313" key="4">
    <source>
        <dbReference type="EMBL" id="UQT61092.1"/>
    </source>
</evidence>
<dbReference type="Pfam" id="PF01522">
    <property type="entry name" value="Polysacc_deac_1"/>
    <property type="match status" value="1"/>
</dbReference>
<organism evidence="4 5">
    <name type="scientific">Streptomyces durmitorensis</name>
    <dbReference type="NCBI Taxonomy" id="319947"/>
    <lineage>
        <taxon>Bacteria</taxon>
        <taxon>Bacillati</taxon>
        <taxon>Actinomycetota</taxon>
        <taxon>Actinomycetes</taxon>
        <taxon>Kitasatosporales</taxon>
        <taxon>Streptomycetaceae</taxon>
        <taxon>Streptomyces</taxon>
    </lineage>
</organism>
<dbReference type="Gene3D" id="3.20.20.370">
    <property type="entry name" value="Glycoside hydrolase/deacetylase"/>
    <property type="match status" value="1"/>
</dbReference>